<proteinExistence type="predicted"/>
<evidence type="ECO:0000256" key="1">
    <source>
        <dbReference type="ARBA" id="ARBA00023231"/>
    </source>
</evidence>
<dbReference type="Pfam" id="PF04319">
    <property type="entry name" value="NifZ"/>
    <property type="match status" value="1"/>
</dbReference>
<dbReference type="EMBL" id="MLJW01005922">
    <property type="protein sequence ID" value="OIQ67441.1"/>
    <property type="molecule type" value="Genomic_DNA"/>
</dbReference>
<dbReference type="InterPro" id="IPR007415">
    <property type="entry name" value="Nitrogenase_MoFe_mat_NifZ"/>
</dbReference>
<name>A0A1J5P771_9ZZZZ</name>
<comment type="caution">
    <text evidence="2">The sequence shown here is derived from an EMBL/GenBank/DDBJ whole genome shotgun (WGS) entry which is preliminary data.</text>
</comment>
<organism evidence="2">
    <name type="scientific">mine drainage metagenome</name>
    <dbReference type="NCBI Taxonomy" id="410659"/>
    <lineage>
        <taxon>unclassified sequences</taxon>
        <taxon>metagenomes</taxon>
        <taxon>ecological metagenomes</taxon>
    </lineage>
</organism>
<dbReference type="GO" id="GO:0009399">
    <property type="term" value="P:nitrogen fixation"/>
    <property type="evidence" value="ECO:0007669"/>
    <property type="project" value="InterPro"/>
</dbReference>
<evidence type="ECO:0000313" key="2">
    <source>
        <dbReference type="EMBL" id="OIQ67441.1"/>
    </source>
</evidence>
<gene>
    <name evidence="2" type="ORF">GALL_509780</name>
</gene>
<reference evidence="2" key="1">
    <citation type="submission" date="2016-10" db="EMBL/GenBank/DDBJ databases">
        <title>Sequence of Gallionella enrichment culture.</title>
        <authorList>
            <person name="Poehlein A."/>
            <person name="Muehling M."/>
            <person name="Daniel R."/>
        </authorList>
    </citation>
    <scope>NUCLEOTIDE SEQUENCE</scope>
</reference>
<protein>
    <submittedName>
        <fullName evidence="2">NifZ domain protein</fullName>
    </submittedName>
</protein>
<sequence length="106" mass="11611">MISRYVVRNDGTYRGREVGEVLVQKGDIGYVSSVGTFLQQYYIYAVDFVATGCLVGMKGRELMSLDNLPPELISQLGADKLARLRGFVPGDDRAGANSAAERIRHA</sequence>
<dbReference type="AlphaFoldDB" id="A0A1J5P771"/>
<keyword evidence="1" id="KW-0535">Nitrogen fixation</keyword>
<accession>A0A1J5P771</accession>